<keyword evidence="2" id="KW-0732">Signal</keyword>
<evidence type="ECO:0000256" key="2">
    <source>
        <dbReference type="SAM" id="SignalP"/>
    </source>
</evidence>
<evidence type="ECO:0008006" key="5">
    <source>
        <dbReference type="Google" id="ProtNLM"/>
    </source>
</evidence>
<feature type="chain" id="PRO_5040880454" description="Prion-inhibition and propagation HeLo domain-containing protein" evidence="2">
    <location>
        <begin position="29"/>
        <end position="488"/>
    </location>
</feature>
<dbReference type="OrthoDB" id="3779652at2759"/>
<organism evidence="3 4">
    <name type="scientific">Neocucurbitaria cava</name>
    <dbReference type="NCBI Taxonomy" id="798079"/>
    <lineage>
        <taxon>Eukaryota</taxon>
        <taxon>Fungi</taxon>
        <taxon>Dikarya</taxon>
        <taxon>Ascomycota</taxon>
        <taxon>Pezizomycotina</taxon>
        <taxon>Dothideomycetes</taxon>
        <taxon>Pleosporomycetidae</taxon>
        <taxon>Pleosporales</taxon>
        <taxon>Pleosporineae</taxon>
        <taxon>Cucurbitariaceae</taxon>
        <taxon>Neocucurbitaria</taxon>
    </lineage>
</organism>
<evidence type="ECO:0000313" key="3">
    <source>
        <dbReference type="EMBL" id="KAJ4377523.1"/>
    </source>
</evidence>
<gene>
    <name evidence="3" type="ORF">N0V83_000348</name>
</gene>
<keyword evidence="4" id="KW-1185">Reference proteome</keyword>
<sequence length="488" mass="56160">MAEVLGPVGFCFGCISFVLSTVPTAAKALDDFSQCVEYFQLYETRLVRSKARADKWNMYWRDKSDFGEHETVIERTKKDIDDLCQAIEDDISSNITDEKERKTWRHLKRGFRCGRFRKPRANEKTVSFIRSVGFVLFEKSHIEGWLTRLETAIDCIEKVSETVFAKRTAEHFNGSPSRAQVLETKELECFLQGITLLAQKLHEESSATTNGFEPETYGWALGLRPPAITVEHWKFIAEVNIEMRFSTRRSVDEENHFHLDVPFHKDDKRTHLDSEQIKSLVRRHTTSKGSPNTTNTAAKCSTQHPKARRTRPIGDLLKHAPKLFQDEAWRQDRATLVRGLSHWAILLWDTAWMEELCCYGLQIEKGVVGKDCISQMFNVGECPKYDRCHHGSRLRNLGIVLAQLVLGKLIRRTSQNDTGEYQQWVDGEWKVLYRSDIIAEVFVKTTSIPLSDAISFCLKDESALANDPFQPGFLFECIDHIYKPYVPV</sequence>
<dbReference type="AlphaFoldDB" id="A0A9W8YHC4"/>
<protein>
    <recommendedName>
        <fullName evidence="5">Prion-inhibition and propagation HeLo domain-containing protein</fullName>
    </recommendedName>
</protein>
<comment type="caution">
    <text evidence="3">The sequence shown here is derived from an EMBL/GenBank/DDBJ whole genome shotgun (WGS) entry which is preliminary data.</text>
</comment>
<evidence type="ECO:0000256" key="1">
    <source>
        <dbReference type="SAM" id="MobiDB-lite"/>
    </source>
</evidence>
<accession>A0A9W8YHC4</accession>
<dbReference type="EMBL" id="JAPEUY010000001">
    <property type="protein sequence ID" value="KAJ4377523.1"/>
    <property type="molecule type" value="Genomic_DNA"/>
</dbReference>
<proteinExistence type="predicted"/>
<evidence type="ECO:0000313" key="4">
    <source>
        <dbReference type="Proteomes" id="UP001140560"/>
    </source>
</evidence>
<name>A0A9W8YHC4_9PLEO</name>
<feature type="region of interest" description="Disordered" evidence="1">
    <location>
        <begin position="282"/>
        <end position="308"/>
    </location>
</feature>
<feature type="signal peptide" evidence="2">
    <location>
        <begin position="1"/>
        <end position="28"/>
    </location>
</feature>
<reference evidence="3" key="1">
    <citation type="submission" date="2022-10" db="EMBL/GenBank/DDBJ databases">
        <title>Tapping the CABI collections for fungal endophytes: first genome assemblies for Collariella, Neodidymelliopsis, Ascochyta clinopodiicola, Didymella pomorum, Didymosphaeria variabile, Neocosmospora piperis and Neocucurbitaria cava.</title>
        <authorList>
            <person name="Hill R."/>
        </authorList>
    </citation>
    <scope>NUCLEOTIDE SEQUENCE</scope>
    <source>
        <strain evidence="3">IMI 356814</strain>
    </source>
</reference>
<feature type="compositionally biased region" description="Polar residues" evidence="1">
    <location>
        <begin position="287"/>
        <end position="304"/>
    </location>
</feature>
<dbReference type="Proteomes" id="UP001140560">
    <property type="component" value="Unassembled WGS sequence"/>
</dbReference>